<dbReference type="RefSeq" id="WP_021169894.1">
    <property type="nucleotide sequence ID" value="NZ_CTRP01000003.1"/>
</dbReference>
<dbReference type="PANTHER" id="PTHR42827:SF1">
    <property type="entry name" value="IRON-SULFUR CLUSTER-BINDING PROTEIN"/>
    <property type="match status" value="1"/>
</dbReference>
<name>A0A0U1KUT8_9FIRM</name>
<organism evidence="5 6">
    <name type="scientific">Sporomusa ovata</name>
    <dbReference type="NCBI Taxonomy" id="2378"/>
    <lineage>
        <taxon>Bacteria</taxon>
        <taxon>Bacillati</taxon>
        <taxon>Bacillota</taxon>
        <taxon>Negativicutes</taxon>
        <taxon>Selenomonadales</taxon>
        <taxon>Sporomusaceae</taxon>
        <taxon>Sporomusa</taxon>
    </lineage>
</organism>
<dbReference type="PROSITE" id="PS00198">
    <property type="entry name" value="4FE4S_FER_1"/>
    <property type="match status" value="1"/>
</dbReference>
<keyword evidence="6" id="KW-1185">Reference proteome</keyword>
<dbReference type="EMBL" id="CTRP01000003">
    <property type="protein sequence ID" value="CQR71188.1"/>
    <property type="molecule type" value="Genomic_DNA"/>
</dbReference>
<evidence type="ECO:0000313" key="6">
    <source>
        <dbReference type="Proteomes" id="UP000049855"/>
    </source>
</evidence>
<dbReference type="InterPro" id="IPR017896">
    <property type="entry name" value="4Fe4S_Fe-S-bd"/>
</dbReference>
<protein>
    <submittedName>
        <fullName evidence="5">Iron-sulfur cluster-binding protein</fullName>
    </submittedName>
</protein>
<evidence type="ECO:0000256" key="2">
    <source>
        <dbReference type="ARBA" id="ARBA00023004"/>
    </source>
</evidence>
<dbReference type="Proteomes" id="UP000049855">
    <property type="component" value="Unassembled WGS sequence"/>
</dbReference>
<keyword evidence="1" id="KW-0479">Metal-binding</keyword>
<feature type="domain" description="4Fe-4S ferredoxin-type" evidence="4">
    <location>
        <begin position="164"/>
        <end position="193"/>
    </location>
</feature>
<dbReference type="SUPFAM" id="SSF54862">
    <property type="entry name" value="4Fe-4S ferredoxins"/>
    <property type="match status" value="1"/>
</dbReference>
<dbReference type="GO" id="GO:0046872">
    <property type="term" value="F:metal ion binding"/>
    <property type="evidence" value="ECO:0007669"/>
    <property type="project" value="UniProtKB-KW"/>
</dbReference>
<proteinExistence type="predicted"/>
<dbReference type="PROSITE" id="PS51379">
    <property type="entry name" value="4FE4S_FER_2"/>
    <property type="match status" value="1"/>
</dbReference>
<dbReference type="PANTHER" id="PTHR42827">
    <property type="entry name" value="IRON-SULFUR CLUSTER-BINDING PROTEIN-RELATED"/>
    <property type="match status" value="1"/>
</dbReference>
<dbReference type="AlphaFoldDB" id="A0A0U1KUT8"/>
<dbReference type="GO" id="GO:0051536">
    <property type="term" value="F:iron-sulfur cluster binding"/>
    <property type="evidence" value="ECO:0007669"/>
    <property type="project" value="UniProtKB-KW"/>
</dbReference>
<keyword evidence="3" id="KW-0411">Iron-sulfur</keyword>
<accession>A0A0U1KUT8</accession>
<keyword evidence="2" id="KW-0408">Iron</keyword>
<gene>
    <name evidence="5" type="ORF">SpAn4DRAFT_2166</name>
</gene>
<evidence type="ECO:0000259" key="4">
    <source>
        <dbReference type="PROSITE" id="PS51379"/>
    </source>
</evidence>
<evidence type="ECO:0000256" key="1">
    <source>
        <dbReference type="ARBA" id="ARBA00022723"/>
    </source>
</evidence>
<dbReference type="InterPro" id="IPR017900">
    <property type="entry name" value="4Fe4S_Fe_S_CS"/>
</dbReference>
<sequence>MQQFTQDLKEFALAQGADLVGIAKAADLDEYFTPPHRPQDLMPNVKTIIVMALHIPDGSIEAQKREVTNYSYSIFGFTHLNKELDALTYRVTRYMEKGGYEALPIPGKGSHYWEQKKFYGPFSFRHAAVAAGLGEIGWSGLFLTPQYGSRQRLTVILTDAPLVTDPPFTGSVCTRCFECIKNCPAGAIEKTEWNKTIGGRQLTYGVVDGDRCYWVARGLTTKAWPNAPFNPNVDVAKAKPMNAEEKFKALWEKRDARLRASEHDVDSYGATICGRCMAFCSAGSRAMQARLKRDI</sequence>
<evidence type="ECO:0000313" key="5">
    <source>
        <dbReference type="EMBL" id="CQR71188.1"/>
    </source>
</evidence>
<reference evidence="6" key="1">
    <citation type="submission" date="2015-03" db="EMBL/GenBank/DDBJ databases">
        <authorList>
            <person name="Nijsse Bart"/>
        </authorList>
    </citation>
    <scope>NUCLEOTIDE SEQUENCE [LARGE SCALE GENOMIC DNA]</scope>
</reference>
<evidence type="ECO:0000256" key="3">
    <source>
        <dbReference type="ARBA" id="ARBA00023014"/>
    </source>
</evidence>